<accession>A0A095DTS3</accession>
<reference evidence="2" key="1">
    <citation type="submission" date="2015-06" db="EMBL/GenBank/DDBJ databases">
        <authorList>
            <person name="Radhakrishnan Rajesh"/>
            <person name="Underwood Anthony"/>
            <person name="Al-Shahib Ali"/>
        </authorList>
    </citation>
    <scope>NUCLEOTIDE SEQUENCE [LARGE SCALE GENOMIC DNA]</scope>
    <source>
        <strain evidence="2">P19_London_7_VIM_2_05_10</strain>
    </source>
</reference>
<dbReference type="RefSeq" id="WP_010792462.1">
    <property type="nucleotide sequence ID" value="NZ_BSBA01000010.1"/>
</dbReference>
<gene>
    <name evidence="1" type="ORF">PAERUG_P19_London_7_VIM_2_05_10_01314</name>
</gene>
<dbReference type="AlphaFoldDB" id="A0A095DTS3"/>
<proteinExistence type="predicted"/>
<dbReference type="EMBL" id="CVVU01000063">
    <property type="protein sequence ID" value="CRO31022.1"/>
    <property type="molecule type" value="Genomic_DNA"/>
</dbReference>
<comment type="caution">
    <text evidence="1">The sequence shown here is derived from an EMBL/GenBank/DDBJ whole genome shotgun (WGS) entry which is preliminary data.</text>
</comment>
<organism evidence="1 2">
    <name type="scientific">Pseudomonas aeruginosa</name>
    <dbReference type="NCBI Taxonomy" id="287"/>
    <lineage>
        <taxon>Bacteria</taxon>
        <taxon>Pseudomonadati</taxon>
        <taxon>Pseudomonadota</taxon>
        <taxon>Gammaproteobacteria</taxon>
        <taxon>Pseudomonadales</taxon>
        <taxon>Pseudomonadaceae</taxon>
        <taxon>Pseudomonas</taxon>
    </lineage>
</organism>
<protein>
    <submittedName>
        <fullName evidence="1">Uncharacterized protein</fullName>
    </submittedName>
</protein>
<evidence type="ECO:0000313" key="2">
    <source>
        <dbReference type="Proteomes" id="UP000045039"/>
    </source>
</evidence>
<name>A0A095DTS3_PSEAI</name>
<dbReference type="Pfam" id="PF10734">
    <property type="entry name" value="DUF2523"/>
    <property type="match status" value="1"/>
</dbReference>
<dbReference type="Proteomes" id="UP000045039">
    <property type="component" value="Unassembled WGS sequence"/>
</dbReference>
<evidence type="ECO:0000313" key="1">
    <source>
        <dbReference type="EMBL" id="CRO31022.1"/>
    </source>
</evidence>
<dbReference type="InterPro" id="IPR019670">
    <property type="entry name" value="DUF2523"/>
</dbReference>
<sequence>MPLLIGVLLRAIGWSLIPLGWKLLRGLGFTAVAFVGVKAVMDQAKDYVFSSLGGVPAQWLQVLGLLQVDVCINILFSAYIARAVLWGMDKSGGKSGMRWTGPK</sequence>